<evidence type="ECO:0000313" key="1">
    <source>
        <dbReference type="EMBL" id="KAI7944809.1"/>
    </source>
</evidence>
<reference evidence="2" key="1">
    <citation type="journal article" date="2018" name="BMC Genomics">
        <title>Genomic insights into host adaptation between the wheat stripe rust pathogen (Puccinia striiformis f. sp. tritici) and the barley stripe rust pathogen (Puccinia striiformis f. sp. hordei).</title>
        <authorList>
            <person name="Xia C."/>
            <person name="Wang M."/>
            <person name="Yin C."/>
            <person name="Cornejo O.E."/>
            <person name="Hulbert S.H."/>
            <person name="Chen X."/>
        </authorList>
    </citation>
    <scope>NUCLEOTIDE SEQUENCE [LARGE SCALE GENOMIC DNA]</scope>
    <source>
        <strain evidence="2">93-210</strain>
    </source>
</reference>
<dbReference type="EMBL" id="CM045874">
    <property type="protein sequence ID" value="KAI7944809.1"/>
    <property type="molecule type" value="Genomic_DNA"/>
</dbReference>
<comment type="caution">
    <text evidence="1">The sequence shown here is derived from an EMBL/GenBank/DDBJ whole genome shotgun (WGS) entry which is preliminary data.</text>
</comment>
<organism evidence="1 2">
    <name type="scientific">Puccinia striiformis f. sp. tritici</name>
    <dbReference type="NCBI Taxonomy" id="168172"/>
    <lineage>
        <taxon>Eukaryota</taxon>
        <taxon>Fungi</taxon>
        <taxon>Dikarya</taxon>
        <taxon>Basidiomycota</taxon>
        <taxon>Pucciniomycotina</taxon>
        <taxon>Pucciniomycetes</taxon>
        <taxon>Pucciniales</taxon>
        <taxon>Pucciniaceae</taxon>
        <taxon>Puccinia</taxon>
    </lineage>
</organism>
<evidence type="ECO:0000313" key="2">
    <source>
        <dbReference type="Proteomes" id="UP001060170"/>
    </source>
</evidence>
<sequence>MNVDGSNGAPQTNAPEAELDLYLEKPNLLVPPGEKFDILAWWAAHANRFPSLSQLAKALLMIPMTSVASESAFSTGGRVIDEQRSRLSDETVEALICTQDWIRARKIAKKIKAKGNN</sequence>
<proteinExistence type="predicted"/>
<name>A0ACC0E6S6_9BASI</name>
<keyword evidence="2" id="KW-1185">Reference proteome</keyword>
<dbReference type="Proteomes" id="UP001060170">
    <property type="component" value="Chromosome 10"/>
</dbReference>
<protein>
    <submittedName>
        <fullName evidence="1">Uncharacterized protein</fullName>
    </submittedName>
</protein>
<gene>
    <name evidence="1" type="ORF">MJO28_010504</name>
</gene>
<reference evidence="2" key="2">
    <citation type="journal article" date="2018" name="Mol. Plant Microbe Interact.">
        <title>Genome sequence resources for the wheat stripe rust pathogen (Puccinia striiformis f. sp. tritici) and the barley stripe rust pathogen (Puccinia striiformis f. sp. hordei).</title>
        <authorList>
            <person name="Xia C."/>
            <person name="Wang M."/>
            <person name="Yin C."/>
            <person name="Cornejo O.E."/>
            <person name="Hulbert S.H."/>
            <person name="Chen X."/>
        </authorList>
    </citation>
    <scope>NUCLEOTIDE SEQUENCE [LARGE SCALE GENOMIC DNA]</scope>
    <source>
        <strain evidence="2">93-210</strain>
    </source>
</reference>
<reference evidence="1 2" key="3">
    <citation type="journal article" date="2022" name="Microbiol. Spectr.">
        <title>Folding features and dynamics of 3D genome architecture in plant fungal pathogens.</title>
        <authorList>
            <person name="Xia C."/>
        </authorList>
    </citation>
    <scope>NUCLEOTIDE SEQUENCE [LARGE SCALE GENOMIC DNA]</scope>
    <source>
        <strain evidence="1 2">93-210</strain>
    </source>
</reference>
<accession>A0ACC0E6S6</accession>